<accession>A0A4U5M6G5</accession>
<evidence type="ECO:0000313" key="2">
    <source>
        <dbReference type="Proteomes" id="UP000298663"/>
    </source>
</evidence>
<protein>
    <submittedName>
        <fullName evidence="1">Uncharacterized protein</fullName>
    </submittedName>
</protein>
<sequence>MISTGPSAINSNKSCLYSILLSPLPTNPKHIFDASTAVFSSARHGQTHMGQTPLLSSHPHLLPALVRESTRPNGSHWPSARLLPSATSMMLQSVKY</sequence>
<dbReference type="AlphaFoldDB" id="A0A4U5M6G5"/>
<gene>
    <name evidence="1" type="ORF">L596_024985</name>
</gene>
<reference evidence="1 2" key="2">
    <citation type="journal article" date="2019" name="G3 (Bethesda)">
        <title>Hybrid Assembly of the Genome of the Entomopathogenic Nematode Steinernema carpocapsae Identifies the X-Chromosome.</title>
        <authorList>
            <person name="Serra L."/>
            <person name="Macchietto M."/>
            <person name="Macias-Munoz A."/>
            <person name="McGill C.J."/>
            <person name="Rodriguez I.M."/>
            <person name="Rodriguez B."/>
            <person name="Murad R."/>
            <person name="Mortazavi A."/>
        </authorList>
    </citation>
    <scope>NUCLEOTIDE SEQUENCE [LARGE SCALE GENOMIC DNA]</scope>
    <source>
        <strain evidence="1 2">ALL</strain>
    </source>
</reference>
<name>A0A4U5M6G5_STECR</name>
<proteinExistence type="predicted"/>
<organism evidence="1 2">
    <name type="scientific">Steinernema carpocapsae</name>
    <name type="common">Entomopathogenic nematode</name>
    <dbReference type="NCBI Taxonomy" id="34508"/>
    <lineage>
        <taxon>Eukaryota</taxon>
        <taxon>Metazoa</taxon>
        <taxon>Ecdysozoa</taxon>
        <taxon>Nematoda</taxon>
        <taxon>Chromadorea</taxon>
        <taxon>Rhabditida</taxon>
        <taxon>Tylenchina</taxon>
        <taxon>Panagrolaimomorpha</taxon>
        <taxon>Strongyloidoidea</taxon>
        <taxon>Steinernematidae</taxon>
        <taxon>Steinernema</taxon>
    </lineage>
</organism>
<reference evidence="1 2" key="1">
    <citation type="journal article" date="2015" name="Genome Biol.">
        <title>Comparative genomics of Steinernema reveals deeply conserved gene regulatory networks.</title>
        <authorList>
            <person name="Dillman A.R."/>
            <person name="Macchietto M."/>
            <person name="Porter C.F."/>
            <person name="Rogers A."/>
            <person name="Williams B."/>
            <person name="Antoshechkin I."/>
            <person name="Lee M.M."/>
            <person name="Goodwin Z."/>
            <person name="Lu X."/>
            <person name="Lewis E.E."/>
            <person name="Goodrich-Blair H."/>
            <person name="Stock S.P."/>
            <person name="Adams B.J."/>
            <person name="Sternberg P.W."/>
            <person name="Mortazavi A."/>
        </authorList>
    </citation>
    <scope>NUCLEOTIDE SEQUENCE [LARGE SCALE GENOMIC DNA]</scope>
    <source>
        <strain evidence="1 2">ALL</strain>
    </source>
</reference>
<keyword evidence="2" id="KW-1185">Reference proteome</keyword>
<comment type="caution">
    <text evidence="1">The sequence shown here is derived from an EMBL/GenBank/DDBJ whole genome shotgun (WGS) entry which is preliminary data.</text>
</comment>
<evidence type="ECO:0000313" key="1">
    <source>
        <dbReference type="EMBL" id="TKR64458.1"/>
    </source>
</evidence>
<dbReference type="EMBL" id="AZBU02000009">
    <property type="protein sequence ID" value="TKR64458.1"/>
    <property type="molecule type" value="Genomic_DNA"/>
</dbReference>
<dbReference type="Proteomes" id="UP000298663">
    <property type="component" value="Unassembled WGS sequence"/>
</dbReference>